<dbReference type="AlphaFoldDB" id="C6E1L2"/>
<accession>C6E1L2</accession>
<gene>
    <name evidence="1" type="ordered locus">GM21_0864</name>
</gene>
<evidence type="ECO:0000313" key="1">
    <source>
        <dbReference type="EMBL" id="ACT16931.1"/>
    </source>
</evidence>
<dbReference type="EMBL" id="CP001661">
    <property type="protein sequence ID" value="ACT16931.1"/>
    <property type="molecule type" value="Genomic_DNA"/>
</dbReference>
<dbReference type="HOGENOM" id="CLU_2395527_0_0_7"/>
<dbReference type="KEGG" id="gem:GM21_0864"/>
<organism evidence="1">
    <name type="scientific">Geobacter sp. (strain M21)</name>
    <dbReference type="NCBI Taxonomy" id="443144"/>
    <lineage>
        <taxon>Bacteria</taxon>
        <taxon>Pseudomonadati</taxon>
        <taxon>Thermodesulfobacteriota</taxon>
        <taxon>Desulfuromonadia</taxon>
        <taxon>Geobacterales</taxon>
        <taxon>Geobacteraceae</taxon>
        <taxon>Geobacter</taxon>
    </lineage>
</organism>
<name>C6E1L2_GEOSM</name>
<sequence length="93" mass="10934">MRKLIADRKKDEYTHHPAEITDFLPMRSDSAPKGMLDIIFTRWVNAHRSGILWGGTPRVPALSSKKASEELSRVTRLRQINFIDIWYRIYYLS</sequence>
<proteinExistence type="predicted"/>
<dbReference type="STRING" id="443144.GM21_0864"/>
<reference evidence="1" key="1">
    <citation type="submission" date="2009-07" db="EMBL/GenBank/DDBJ databases">
        <title>Complete sequence of Geobacter sp. M21.</title>
        <authorList>
            <consortium name="US DOE Joint Genome Institute"/>
            <person name="Lucas S."/>
            <person name="Copeland A."/>
            <person name="Lapidus A."/>
            <person name="Glavina del Rio T."/>
            <person name="Dalin E."/>
            <person name="Tice H."/>
            <person name="Bruce D."/>
            <person name="Goodwin L."/>
            <person name="Pitluck S."/>
            <person name="Saunders E."/>
            <person name="Brettin T."/>
            <person name="Detter J.C."/>
            <person name="Han C."/>
            <person name="Larimer F."/>
            <person name="Land M."/>
            <person name="Hauser L."/>
            <person name="Kyrpides N."/>
            <person name="Ovchinnikova G."/>
            <person name="Lovley D."/>
        </authorList>
    </citation>
    <scope>NUCLEOTIDE SEQUENCE [LARGE SCALE GENOMIC DNA]</scope>
    <source>
        <strain evidence="1">M21</strain>
    </source>
</reference>
<protein>
    <submittedName>
        <fullName evidence="1">Uncharacterized protein</fullName>
    </submittedName>
</protein>